<dbReference type="EMBL" id="QJKJ01005687">
    <property type="protein sequence ID" value="RDX89383.1"/>
    <property type="molecule type" value="Genomic_DNA"/>
</dbReference>
<evidence type="ECO:0000313" key="2">
    <source>
        <dbReference type="Proteomes" id="UP000257109"/>
    </source>
</evidence>
<reference evidence="1" key="1">
    <citation type="submission" date="2018-05" db="EMBL/GenBank/DDBJ databases">
        <title>Draft genome of Mucuna pruriens seed.</title>
        <authorList>
            <person name="Nnadi N.E."/>
            <person name="Vos R."/>
            <person name="Hasami M.H."/>
            <person name="Devisetty U.K."/>
            <person name="Aguiy J.C."/>
        </authorList>
    </citation>
    <scope>NUCLEOTIDE SEQUENCE [LARGE SCALE GENOMIC DNA]</scope>
    <source>
        <strain evidence="1">JCA_2017</strain>
    </source>
</reference>
<accession>A0A371GGC4</accession>
<organism evidence="1 2">
    <name type="scientific">Mucuna pruriens</name>
    <name type="common">Velvet bean</name>
    <name type="synonym">Dolichos pruriens</name>
    <dbReference type="NCBI Taxonomy" id="157652"/>
    <lineage>
        <taxon>Eukaryota</taxon>
        <taxon>Viridiplantae</taxon>
        <taxon>Streptophyta</taxon>
        <taxon>Embryophyta</taxon>
        <taxon>Tracheophyta</taxon>
        <taxon>Spermatophyta</taxon>
        <taxon>Magnoliopsida</taxon>
        <taxon>eudicotyledons</taxon>
        <taxon>Gunneridae</taxon>
        <taxon>Pentapetalae</taxon>
        <taxon>rosids</taxon>
        <taxon>fabids</taxon>
        <taxon>Fabales</taxon>
        <taxon>Fabaceae</taxon>
        <taxon>Papilionoideae</taxon>
        <taxon>50 kb inversion clade</taxon>
        <taxon>NPAAA clade</taxon>
        <taxon>indigoferoid/millettioid clade</taxon>
        <taxon>Phaseoleae</taxon>
        <taxon>Mucuna</taxon>
    </lineage>
</organism>
<feature type="non-terminal residue" evidence="1">
    <location>
        <position position="1"/>
    </location>
</feature>
<proteinExistence type="predicted"/>
<protein>
    <submittedName>
        <fullName evidence="1">Uncharacterized protein</fullName>
    </submittedName>
</protein>
<gene>
    <name evidence="1" type="ORF">CR513_28898</name>
</gene>
<dbReference type="Proteomes" id="UP000257109">
    <property type="component" value="Unassembled WGS sequence"/>
</dbReference>
<comment type="caution">
    <text evidence="1">The sequence shown here is derived from an EMBL/GenBank/DDBJ whole genome shotgun (WGS) entry which is preliminary data.</text>
</comment>
<name>A0A371GGC4_MUCPR</name>
<sequence>MASNTQQFGIKGAALSRMVNEVSAIDNLRLENQLIEMTSLVSRDGSGSRWESALLEVGHGVDPAESALSSRYDFLVDAKFSLSAGLVVGHVAFLDRPVSLMLYLDCLAIGFWVICSGDPETENGLMKLIPHTSKISQNNIGCWGISFLLLKATLAF</sequence>
<evidence type="ECO:0000313" key="1">
    <source>
        <dbReference type="EMBL" id="RDX89383.1"/>
    </source>
</evidence>
<dbReference type="AlphaFoldDB" id="A0A371GGC4"/>
<dbReference type="OrthoDB" id="999762at2759"/>
<keyword evidence="2" id="KW-1185">Reference proteome</keyword>